<organism evidence="5 6">
    <name type="scientific">Alicyclobacillus mengziensis</name>
    <dbReference type="NCBI Taxonomy" id="2931921"/>
    <lineage>
        <taxon>Bacteria</taxon>
        <taxon>Bacillati</taxon>
        <taxon>Bacillota</taxon>
        <taxon>Bacilli</taxon>
        <taxon>Bacillales</taxon>
        <taxon>Alicyclobacillaceae</taxon>
        <taxon>Alicyclobacillus</taxon>
    </lineage>
</organism>
<evidence type="ECO:0000313" key="5">
    <source>
        <dbReference type="EMBL" id="QSO47330.1"/>
    </source>
</evidence>
<evidence type="ECO:0000256" key="1">
    <source>
        <dbReference type="ARBA" id="ARBA00023015"/>
    </source>
</evidence>
<protein>
    <submittedName>
        <fullName evidence="5">LacI family DNA-binding transcriptional regulator</fullName>
    </submittedName>
</protein>
<dbReference type="CDD" id="cd06283">
    <property type="entry name" value="PBP1_RegR_EndR_KdgR-like"/>
    <property type="match status" value="1"/>
</dbReference>
<reference evidence="5 6" key="1">
    <citation type="submission" date="2021-02" db="EMBL/GenBank/DDBJ databases">
        <title>Alicyclobacillus curvatus sp. nov. and Alicyclobacillus mengziensis sp. nov., two acidophilic bacteria isolated from acid mine drainage.</title>
        <authorList>
            <person name="Huang Y."/>
        </authorList>
    </citation>
    <scope>NUCLEOTIDE SEQUENCE [LARGE SCALE GENOMIC DNA]</scope>
    <source>
        <strain evidence="5 6">S30H14</strain>
    </source>
</reference>
<evidence type="ECO:0000256" key="3">
    <source>
        <dbReference type="ARBA" id="ARBA00023163"/>
    </source>
</evidence>
<feature type="domain" description="HTH lacI-type" evidence="4">
    <location>
        <begin position="6"/>
        <end position="61"/>
    </location>
</feature>
<dbReference type="EMBL" id="CP071182">
    <property type="protein sequence ID" value="QSO47330.1"/>
    <property type="molecule type" value="Genomic_DNA"/>
</dbReference>
<dbReference type="CDD" id="cd01392">
    <property type="entry name" value="HTH_LacI"/>
    <property type="match status" value="1"/>
</dbReference>
<dbReference type="PANTHER" id="PTHR30146">
    <property type="entry name" value="LACI-RELATED TRANSCRIPTIONAL REPRESSOR"/>
    <property type="match status" value="1"/>
</dbReference>
<keyword evidence="1" id="KW-0805">Transcription regulation</keyword>
<gene>
    <name evidence="5" type="ORF">JZ786_23575</name>
</gene>
<name>A0A9X7Z7G4_9BACL</name>
<proteinExistence type="predicted"/>
<dbReference type="GO" id="GO:0003700">
    <property type="term" value="F:DNA-binding transcription factor activity"/>
    <property type="evidence" value="ECO:0007669"/>
    <property type="project" value="TreeGrafter"/>
</dbReference>
<dbReference type="GO" id="GO:0000976">
    <property type="term" value="F:transcription cis-regulatory region binding"/>
    <property type="evidence" value="ECO:0007669"/>
    <property type="project" value="TreeGrafter"/>
</dbReference>
<dbReference type="InterPro" id="IPR010982">
    <property type="entry name" value="Lambda_DNA-bd_dom_sf"/>
</dbReference>
<dbReference type="InterPro" id="IPR028082">
    <property type="entry name" value="Peripla_BP_I"/>
</dbReference>
<dbReference type="AlphaFoldDB" id="A0A9X7Z7G4"/>
<keyword evidence="3" id="KW-0804">Transcription</keyword>
<dbReference type="SMART" id="SM00354">
    <property type="entry name" value="HTH_LACI"/>
    <property type="match status" value="1"/>
</dbReference>
<dbReference type="Pfam" id="PF13377">
    <property type="entry name" value="Peripla_BP_3"/>
    <property type="match status" value="1"/>
</dbReference>
<dbReference type="PROSITE" id="PS50932">
    <property type="entry name" value="HTH_LACI_2"/>
    <property type="match status" value="1"/>
</dbReference>
<dbReference type="Pfam" id="PF00356">
    <property type="entry name" value="LacI"/>
    <property type="match status" value="1"/>
</dbReference>
<dbReference type="InterPro" id="IPR000843">
    <property type="entry name" value="HTH_LacI"/>
</dbReference>
<dbReference type="SUPFAM" id="SSF47413">
    <property type="entry name" value="lambda repressor-like DNA-binding domains"/>
    <property type="match status" value="1"/>
</dbReference>
<keyword evidence="6" id="KW-1185">Reference proteome</keyword>
<dbReference type="Proteomes" id="UP000663505">
    <property type="component" value="Chromosome"/>
</dbReference>
<dbReference type="PANTHER" id="PTHR30146:SF145">
    <property type="entry name" value="RIBOSE OPERON REPRESSOR"/>
    <property type="match status" value="1"/>
</dbReference>
<evidence type="ECO:0000256" key="2">
    <source>
        <dbReference type="ARBA" id="ARBA00023125"/>
    </source>
</evidence>
<dbReference type="InterPro" id="IPR046335">
    <property type="entry name" value="LacI/GalR-like_sensor"/>
</dbReference>
<dbReference type="RefSeq" id="WP_206656685.1">
    <property type="nucleotide sequence ID" value="NZ_CP071182.1"/>
</dbReference>
<evidence type="ECO:0000313" key="6">
    <source>
        <dbReference type="Proteomes" id="UP000663505"/>
    </source>
</evidence>
<dbReference type="Gene3D" id="1.10.260.40">
    <property type="entry name" value="lambda repressor-like DNA-binding domains"/>
    <property type="match status" value="1"/>
</dbReference>
<dbReference type="KEGG" id="afx:JZ786_23575"/>
<dbReference type="SUPFAM" id="SSF53822">
    <property type="entry name" value="Periplasmic binding protein-like I"/>
    <property type="match status" value="1"/>
</dbReference>
<accession>A0A9X7Z7G4</accession>
<keyword evidence="2 5" id="KW-0238">DNA-binding</keyword>
<evidence type="ECO:0000259" key="4">
    <source>
        <dbReference type="PROSITE" id="PS50932"/>
    </source>
</evidence>
<dbReference type="Gene3D" id="3.40.50.2300">
    <property type="match status" value="2"/>
</dbReference>
<sequence length="341" mass="38199">MATDKPTIDKVASLAKVSKTTISRYLNGRFEFMSDETRKRIRAVIEELDYRPNNLARGLKSNRSGLIGVLVADIGSPFSSILVKGVGDTCKDRGYQTIIANTDNDPQKEREYIRSLIDNRVEGLIVNITGQNDDFLLELKDEGIPIVVADRPMETLSLDTVTSNNAEMTYRTIRHLYEQGFERVAFITQQISQVRTRYVRHQTFLKACRELYGVDGEKWVYFIDPSDVGSLAQELQAFLEMEDGPAAAFAVNGVTLLSLVKAIRELDLVMPDDLGVTGYDDWGWASLIPPGITTISQPSYNVGVQSALRLIQRIKDNRPKPKLIELPSELIVRGSSVRNVK</sequence>